<proteinExistence type="predicted"/>
<evidence type="ECO:0000313" key="1">
    <source>
        <dbReference type="EMBL" id="EKS34340.1"/>
    </source>
</evidence>
<sequence>MNDKLPRIQSVTVVGPTTLRIHWRVRGVADDVNLSEWIASGGDTLAPLNDAEVFAKAAVSNFGAAVSWDDGSGDLSIDAVQMKRLISPKTTRADSWTAAA</sequence>
<gene>
    <name evidence="1" type="ORF">HMPREF9695_04250</name>
</gene>
<dbReference type="HOGENOM" id="CLU_2299715_0_0_5"/>
<organism evidence="1 2">
    <name type="scientific">Afipia broomeae ATCC 49717</name>
    <dbReference type="NCBI Taxonomy" id="883078"/>
    <lineage>
        <taxon>Bacteria</taxon>
        <taxon>Pseudomonadati</taxon>
        <taxon>Pseudomonadota</taxon>
        <taxon>Alphaproteobacteria</taxon>
        <taxon>Hyphomicrobiales</taxon>
        <taxon>Nitrobacteraceae</taxon>
        <taxon>Afipia</taxon>
    </lineage>
</organism>
<accession>K8P3U8</accession>
<dbReference type="EMBL" id="AGWX01000005">
    <property type="protein sequence ID" value="EKS34340.1"/>
    <property type="molecule type" value="Genomic_DNA"/>
</dbReference>
<dbReference type="SUPFAM" id="SSF143880">
    <property type="entry name" value="NE0471 N-terminal domain-like"/>
    <property type="match status" value="1"/>
</dbReference>
<name>K8P3U8_9BRAD</name>
<dbReference type="Proteomes" id="UP000001096">
    <property type="component" value="Unassembled WGS sequence"/>
</dbReference>
<evidence type="ECO:0000313" key="2">
    <source>
        <dbReference type="Proteomes" id="UP000001096"/>
    </source>
</evidence>
<protein>
    <recommendedName>
        <fullName evidence="3">DUF2442 domain-containing protein</fullName>
    </recommendedName>
</protein>
<dbReference type="AlphaFoldDB" id="K8P3U8"/>
<keyword evidence="2" id="KW-1185">Reference proteome</keyword>
<evidence type="ECO:0008006" key="3">
    <source>
        <dbReference type="Google" id="ProtNLM"/>
    </source>
</evidence>
<comment type="caution">
    <text evidence="1">The sequence shown here is derived from an EMBL/GenBank/DDBJ whole genome shotgun (WGS) entry which is preliminary data.</text>
</comment>
<dbReference type="Gene3D" id="3.30.2020.10">
    <property type="entry name" value="NE0471-like N-terminal domain"/>
    <property type="match status" value="1"/>
</dbReference>
<reference evidence="1 2" key="1">
    <citation type="submission" date="2012-04" db="EMBL/GenBank/DDBJ databases">
        <title>The Genome Sequence of Afipia broomeae ATCC 49717.</title>
        <authorList>
            <consortium name="The Broad Institute Genome Sequencing Platform"/>
            <person name="Earl A."/>
            <person name="Ward D."/>
            <person name="Feldgarden M."/>
            <person name="Gevers D."/>
            <person name="Huys G."/>
            <person name="Walker B."/>
            <person name="Young S.K."/>
            <person name="Zeng Q."/>
            <person name="Gargeya S."/>
            <person name="Fitzgerald M."/>
            <person name="Haas B."/>
            <person name="Abouelleil A."/>
            <person name="Alvarado L."/>
            <person name="Arachchi H.M."/>
            <person name="Berlin A."/>
            <person name="Chapman S.B."/>
            <person name="Goldberg J."/>
            <person name="Griggs A."/>
            <person name="Gujja S."/>
            <person name="Hansen M."/>
            <person name="Howarth C."/>
            <person name="Imamovic A."/>
            <person name="Larimer J."/>
            <person name="McCowen C."/>
            <person name="Montmayeur A."/>
            <person name="Murphy C."/>
            <person name="Neiman D."/>
            <person name="Pearson M."/>
            <person name="Priest M."/>
            <person name="Roberts A."/>
            <person name="Saif S."/>
            <person name="Shea T."/>
            <person name="Sisk P."/>
            <person name="Sykes S."/>
            <person name="Wortman J."/>
            <person name="Nusbaum C."/>
            <person name="Birren B."/>
        </authorList>
    </citation>
    <scope>NUCLEOTIDE SEQUENCE [LARGE SCALE GENOMIC DNA]</scope>
    <source>
        <strain evidence="1 2">ATCC 49717</strain>
    </source>
</reference>
<dbReference type="InterPro" id="IPR036782">
    <property type="entry name" value="NE0471-like_N"/>
</dbReference>